<proteinExistence type="predicted"/>
<name>A0A6I4T177_9SPHN</name>
<evidence type="ECO:0000313" key="1">
    <source>
        <dbReference type="EMBL" id="MXO64628.1"/>
    </source>
</evidence>
<dbReference type="EMBL" id="WTYT01000001">
    <property type="protein sequence ID" value="MXO64628.1"/>
    <property type="molecule type" value="Genomic_DNA"/>
</dbReference>
<protein>
    <submittedName>
        <fullName evidence="1">Uncharacterized protein</fullName>
    </submittedName>
</protein>
<organism evidence="1 2">
    <name type="scientific">Altericroceibacterium endophyticum</name>
    <dbReference type="NCBI Taxonomy" id="1808508"/>
    <lineage>
        <taxon>Bacteria</taxon>
        <taxon>Pseudomonadati</taxon>
        <taxon>Pseudomonadota</taxon>
        <taxon>Alphaproteobacteria</taxon>
        <taxon>Sphingomonadales</taxon>
        <taxon>Erythrobacteraceae</taxon>
        <taxon>Altericroceibacterium</taxon>
    </lineage>
</organism>
<dbReference type="AlphaFoldDB" id="A0A6I4T177"/>
<sequence>MQDRDDVCRSVLHFRHVNIPGNPDYNPALQKHHILPCAVMVDGVFGPFLESIGFNRRAFSDFRKNGILLPCLEQGAWQLGLPLHRGPHPNYNTLVCERLSMVEASWAKERRSNLAAARIHALYRIDLIQRALRRLLLSRRMRNSLNRKDPNYTSAPVSSPPIIELDMFADHMWAEMEGELAAQLSGKPAIPNLFRPTG</sequence>
<keyword evidence="2" id="KW-1185">Reference proteome</keyword>
<dbReference type="OrthoDB" id="7432612at2"/>
<gene>
    <name evidence="1" type="ORF">GRI91_02530</name>
</gene>
<reference evidence="1 2" key="1">
    <citation type="submission" date="2019-12" db="EMBL/GenBank/DDBJ databases">
        <title>Genomic-based taxomic classification of the family Erythrobacteraceae.</title>
        <authorList>
            <person name="Xu L."/>
        </authorList>
    </citation>
    <scope>NUCLEOTIDE SEQUENCE [LARGE SCALE GENOMIC DNA]</scope>
    <source>
        <strain evidence="1 2">LMG 29518</strain>
    </source>
</reference>
<dbReference type="Pfam" id="PF14412">
    <property type="entry name" value="AHH"/>
    <property type="match status" value="1"/>
</dbReference>
<dbReference type="RefSeq" id="WP_160735040.1">
    <property type="nucleotide sequence ID" value="NZ_WTYT01000001.1"/>
</dbReference>
<comment type="caution">
    <text evidence="1">The sequence shown here is derived from an EMBL/GenBank/DDBJ whole genome shotgun (WGS) entry which is preliminary data.</text>
</comment>
<evidence type="ECO:0000313" key="2">
    <source>
        <dbReference type="Proteomes" id="UP000438476"/>
    </source>
</evidence>
<dbReference type="InterPro" id="IPR032871">
    <property type="entry name" value="AHH_dom_containing"/>
</dbReference>
<accession>A0A6I4T177</accession>
<dbReference type="Proteomes" id="UP000438476">
    <property type="component" value="Unassembled WGS sequence"/>
</dbReference>